<organism evidence="1 2">
    <name type="scientific">Gluconacetobacter sacchari</name>
    <dbReference type="NCBI Taxonomy" id="92759"/>
    <lineage>
        <taxon>Bacteria</taxon>
        <taxon>Pseudomonadati</taxon>
        <taxon>Pseudomonadota</taxon>
        <taxon>Alphaproteobacteria</taxon>
        <taxon>Acetobacterales</taxon>
        <taxon>Acetobacteraceae</taxon>
        <taxon>Gluconacetobacter</taxon>
    </lineage>
</organism>
<reference evidence="1 2" key="1">
    <citation type="submission" date="2020-04" db="EMBL/GenBank/DDBJ databases">
        <title>Description of novel Gluconacetobacter.</title>
        <authorList>
            <person name="Sombolestani A."/>
        </authorList>
    </citation>
    <scope>NUCLEOTIDE SEQUENCE [LARGE SCALE GENOMIC DNA]</scope>
    <source>
        <strain evidence="1 2">LMG 19747</strain>
    </source>
</reference>
<evidence type="ECO:0000313" key="1">
    <source>
        <dbReference type="EMBL" id="MBB2160388.1"/>
    </source>
</evidence>
<accession>A0A7W4ICL0</accession>
<protein>
    <submittedName>
        <fullName evidence="1">Uncharacterized protein</fullName>
    </submittedName>
</protein>
<dbReference type="EMBL" id="JABEQJ010000010">
    <property type="protein sequence ID" value="MBB2160388.1"/>
    <property type="molecule type" value="Genomic_DNA"/>
</dbReference>
<dbReference type="Proteomes" id="UP000589085">
    <property type="component" value="Unassembled WGS sequence"/>
</dbReference>
<sequence>MSQTPAQACKVAKNYTSDRLQAAANGYQPATFSAAGNVLDSLMPKTQSQWIGLAATMAAMVTPVGETVVLQAFSLRVVRNCWQRPWM</sequence>
<dbReference type="RefSeq" id="WP_182997252.1">
    <property type="nucleotide sequence ID" value="NZ_JABEQJ010000010.1"/>
</dbReference>
<comment type="caution">
    <text evidence="1">The sequence shown here is derived from an EMBL/GenBank/DDBJ whole genome shotgun (WGS) entry which is preliminary data.</text>
</comment>
<dbReference type="AlphaFoldDB" id="A0A7W4ICL0"/>
<name>A0A7W4ICL0_9PROT</name>
<proteinExistence type="predicted"/>
<gene>
    <name evidence="1" type="ORF">HLH48_09410</name>
</gene>
<evidence type="ECO:0000313" key="2">
    <source>
        <dbReference type="Proteomes" id="UP000589085"/>
    </source>
</evidence>